<gene>
    <name evidence="1" type="ORF">GCM10011496_07820</name>
</gene>
<organism evidence="1 2">
    <name type="scientific">Polaromonas eurypsychrophila</name>
    <dbReference type="NCBI Taxonomy" id="1614635"/>
    <lineage>
        <taxon>Bacteria</taxon>
        <taxon>Pseudomonadati</taxon>
        <taxon>Pseudomonadota</taxon>
        <taxon>Betaproteobacteria</taxon>
        <taxon>Burkholderiales</taxon>
        <taxon>Comamonadaceae</taxon>
        <taxon>Polaromonas</taxon>
    </lineage>
</organism>
<comment type="caution">
    <text evidence="1">The sequence shown here is derived from an EMBL/GenBank/DDBJ whole genome shotgun (WGS) entry which is preliminary data.</text>
</comment>
<reference evidence="1" key="1">
    <citation type="journal article" date="2014" name="Int. J. Syst. Evol. Microbiol.">
        <title>Complete genome sequence of Corynebacterium casei LMG S-19264T (=DSM 44701T), isolated from a smear-ripened cheese.</title>
        <authorList>
            <consortium name="US DOE Joint Genome Institute (JGI-PGF)"/>
            <person name="Walter F."/>
            <person name="Albersmeier A."/>
            <person name="Kalinowski J."/>
            <person name="Ruckert C."/>
        </authorList>
    </citation>
    <scope>NUCLEOTIDE SEQUENCE</scope>
    <source>
        <strain evidence="1">CGMCC 1.15322</strain>
    </source>
</reference>
<dbReference type="AlphaFoldDB" id="A0A916WDR0"/>
<dbReference type="Proteomes" id="UP000620596">
    <property type="component" value="Unassembled WGS sequence"/>
</dbReference>
<sequence>MGRLPAFMARTLDRQAVSVPEGLPAERTLALIAFKSTQQAHIEGWIQGLNLKDDPSITWLRMPVLNDPGNAAGRSDIETRLLRKFPADAERARMMPVFTDRDHFVRSAGLSGTDQVYAVVVNRQGEVLARAEGTFDADKAQSLRETLKQRGF</sequence>
<evidence type="ECO:0000313" key="1">
    <source>
        <dbReference type="EMBL" id="GGA89450.1"/>
    </source>
</evidence>
<protein>
    <submittedName>
        <fullName evidence="1">Uncharacterized protein</fullName>
    </submittedName>
</protein>
<name>A0A916WDR0_9BURK</name>
<keyword evidence="2" id="KW-1185">Reference proteome</keyword>
<proteinExistence type="predicted"/>
<accession>A0A916WDR0</accession>
<dbReference type="EMBL" id="BMIG01000002">
    <property type="protein sequence ID" value="GGA89450.1"/>
    <property type="molecule type" value="Genomic_DNA"/>
</dbReference>
<evidence type="ECO:0000313" key="2">
    <source>
        <dbReference type="Proteomes" id="UP000620596"/>
    </source>
</evidence>
<reference evidence="1" key="2">
    <citation type="submission" date="2020-09" db="EMBL/GenBank/DDBJ databases">
        <authorList>
            <person name="Sun Q."/>
            <person name="Zhou Y."/>
        </authorList>
    </citation>
    <scope>NUCLEOTIDE SEQUENCE</scope>
    <source>
        <strain evidence="1">CGMCC 1.15322</strain>
    </source>
</reference>